<dbReference type="EMBL" id="JASAYQ010000005">
    <property type="protein sequence ID" value="MDP8172574.1"/>
    <property type="molecule type" value="Genomic_DNA"/>
</dbReference>
<evidence type="ECO:0000256" key="1">
    <source>
        <dbReference type="SAM" id="MobiDB-lite"/>
    </source>
</evidence>
<dbReference type="AlphaFoldDB" id="A0AAJ6P0E3"/>
<protein>
    <submittedName>
        <fullName evidence="4">DUF2786 domain-containing protein</fullName>
    </submittedName>
</protein>
<organism evidence="4 5">
    <name type="scientific">Phocoenobacter skyensis</name>
    <dbReference type="NCBI Taxonomy" id="97481"/>
    <lineage>
        <taxon>Bacteria</taxon>
        <taxon>Pseudomonadati</taxon>
        <taxon>Pseudomonadota</taxon>
        <taxon>Gammaproteobacteria</taxon>
        <taxon>Pasteurellales</taxon>
        <taxon>Pasteurellaceae</taxon>
        <taxon>Phocoenobacter</taxon>
    </lineage>
</organism>
<dbReference type="InterPro" id="IPR024498">
    <property type="entry name" value="DUF2786"/>
</dbReference>
<gene>
    <name evidence="4" type="ORF">QJU93_04305</name>
</gene>
<proteinExistence type="predicted"/>
<evidence type="ECO:0000259" key="3">
    <source>
        <dbReference type="Pfam" id="PF23771"/>
    </source>
</evidence>
<feature type="domain" description="DUF2786" evidence="2">
    <location>
        <begin position="7"/>
        <end position="45"/>
    </location>
</feature>
<name>A0AAJ6P0E3_9PAST</name>
<accession>A0AAJ6P0E3</accession>
<evidence type="ECO:0000313" key="5">
    <source>
        <dbReference type="Proteomes" id="UP001236239"/>
    </source>
</evidence>
<dbReference type="RefSeq" id="WP_306375202.1">
    <property type="nucleotide sequence ID" value="NZ_JASAYL010000008.1"/>
</dbReference>
<feature type="domain" description="DUF7168" evidence="3">
    <location>
        <begin position="49"/>
        <end position="191"/>
    </location>
</feature>
<dbReference type="InterPro" id="IPR055592">
    <property type="entry name" value="DUF7168"/>
</dbReference>
<evidence type="ECO:0000259" key="2">
    <source>
        <dbReference type="Pfam" id="PF10979"/>
    </source>
</evidence>
<dbReference type="Pfam" id="PF23771">
    <property type="entry name" value="DUF7168"/>
    <property type="match status" value="1"/>
</dbReference>
<dbReference type="Proteomes" id="UP001236239">
    <property type="component" value="Unassembled WGS sequence"/>
</dbReference>
<dbReference type="PIRSF" id="PIRSF028111">
    <property type="entry name" value="UCP028111"/>
    <property type="match status" value="1"/>
</dbReference>
<evidence type="ECO:0000313" key="4">
    <source>
        <dbReference type="EMBL" id="MDP8172574.1"/>
    </source>
</evidence>
<comment type="caution">
    <text evidence="4">The sequence shown here is derived from an EMBL/GenBank/DDBJ whole genome shotgun (WGS) entry which is preliminary data.</text>
</comment>
<sequence>MKQNNEKLLNKIKKLLALSKSSNPYESAKALEMAQKLMAKYQVNQIDIEVSESDSKQKFAQKPAKYINGLACIITKAFGVECYFSNAIKNNDFYGDSKMHAVFFGQEERPMIASYCFDVLFRQLQKARKEFIATQSKRLTRSTLIARADSFCDGWVTGVYQEVNDFALTPKEKSIIEEYQINLRKKMTLKKATTREVGNTRERGYNTSQDLGYEEGRKVKLNHGVNGKETPKLTAN</sequence>
<dbReference type="InterPro" id="IPR016868">
    <property type="entry name" value="Phage_B3_Orf5"/>
</dbReference>
<dbReference type="Pfam" id="PF10979">
    <property type="entry name" value="DUF2786"/>
    <property type="match status" value="1"/>
</dbReference>
<reference evidence="4" key="1">
    <citation type="journal article" date="2023" name="Front. Microbiol.">
        <title>Phylogeography and host specificity of Pasteurellaceae pathogenic to sea-farmed fish in the north-east Atlantic.</title>
        <authorList>
            <person name="Gulla S."/>
            <person name="Colquhoun D.J."/>
            <person name="Olsen A.B."/>
            <person name="Spilsberg B."/>
            <person name="Lagesen K."/>
            <person name="Aakesson C.P."/>
            <person name="Strom S."/>
            <person name="Manji F."/>
            <person name="Birkbeck T.H."/>
            <person name="Nilsen H.K."/>
        </authorList>
    </citation>
    <scope>NUCLEOTIDE SEQUENCE</scope>
    <source>
        <strain evidence="4">TW16_20</strain>
    </source>
</reference>
<feature type="region of interest" description="Disordered" evidence="1">
    <location>
        <begin position="216"/>
        <end position="236"/>
    </location>
</feature>